<evidence type="ECO:0000313" key="3">
    <source>
        <dbReference type="Proteomes" id="UP000516437"/>
    </source>
</evidence>
<gene>
    <name evidence="2" type="ORF">CJ030_MR2G026841</name>
</gene>
<feature type="compositionally biased region" description="Basic and acidic residues" evidence="1">
    <location>
        <begin position="61"/>
        <end position="76"/>
    </location>
</feature>
<dbReference type="EMBL" id="RXIC02000020">
    <property type="protein sequence ID" value="KAB1222747.1"/>
    <property type="molecule type" value="Genomic_DNA"/>
</dbReference>
<feature type="region of interest" description="Disordered" evidence="1">
    <location>
        <begin position="23"/>
        <end position="96"/>
    </location>
</feature>
<feature type="compositionally biased region" description="Acidic residues" evidence="1">
    <location>
        <begin position="77"/>
        <end position="86"/>
    </location>
</feature>
<comment type="caution">
    <text evidence="2">The sequence shown here is derived from an EMBL/GenBank/DDBJ whole genome shotgun (WGS) entry which is preliminary data.</text>
</comment>
<feature type="compositionally biased region" description="Basic and acidic residues" evidence="1">
    <location>
        <begin position="37"/>
        <end position="48"/>
    </location>
</feature>
<sequence>MLFKMRFPSLADLPSDVGETINIEREGASEPEIDIEAEGKAKVEKHDQVDEDNDDDEDKEEEKQVNDFYLTDREMPELFEDNDDTEGAATKNTELM</sequence>
<name>A0A6A1WFV1_9ROSI</name>
<keyword evidence="3" id="KW-1185">Reference proteome</keyword>
<organism evidence="2 3">
    <name type="scientific">Morella rubra</name>
    <name type="common">Chinese bayberry</name>
    <dbReference type="NCBI Taxonomy" id="262757"/>
    <lineage>
        <taxon>Eukaryota</taxon>
        <taxon>Viridiplantae</taxon>
        <taxon>Streptophyta</taxon>
        <taxon>Embryophyta</taxon>
        <taxon>Tracheophyta</taxon>
        <taxon>Spermatophyta</taxon>
        <taxon>Magnoliopsida</taxon>
        <taxon>eudicotyledons</taxon>
        <taxon>Gunneridae</taxon>
        <taxon>Pentapetalae</taxon>
        <taxon>rosids</taxon>
        <taxon>fabids</taxon>
        <taxon>Fagales</taxon>
        <taxon>Myricaceae</taxon>
        <taxon>Morella</taxon>
    </lineage>
</organism>
<feature type="compositionally biased region" description="Acidic residues" evidence="1">
    <location>
        <begin position="49"/>
        <end position="60"/>
    </location>
</feature>
<proteinExistence type="predicted"/>
<evidence type="ECO:0000313" key="2">
    <source>
        <dbReference type="EMBL" id="KAB1222747.1"/>
    </source>
</evidence>
<reference evidence="2 3" key="1">
    <citation type="journal article" date="2019" name="Plant Biotechnol. J.">
        <title>The red bayberry genome and genetic basis of sex determination.</title>
        <authorList>
            <person name="Jia H.M."/>
            <person name="Jia H.J."/>
            <person name="Cai Q.L."/>
            <person name="Wang Y."/>
            <person name="Zhao H.B."/>
            <person name="Yang W.F."/>
            <person name="Wang G.Y."/>
            <person name="Li Y.H."/>
            <person name="Zhan D.L."/>
            <person name="Shen Y.T."/>
            <person name="Niu Q.F."/>
            <person name="Chang L."/>
            <person name="Qiu J."/>
            <person name="Zhao L."/>
            <person name="Xie H.B."/>
            <person name="Fu W.Y."/>
            <person name="Jin J."/>
            <person name="Li X.W."/>
            <person name="Jiao Y."/>
            <person name="Zhou C.C."/>
            <person name="Tu T."/>
            <person name="Chai C.Y."/>
            <person name="Gao J.L."/>
            <person name="Fan L.J."/>
            <person name="van de Weg E."/>
            <person name="Wang J.Y."/>
            <person name="Gao Z.S."/>
        </authorList>
    </citation>
    <scope>NUCLEOTIDE SEQUENCE [LARGE SCALE GENOMIC DNA]</scope>
    <source>
        <tissue evidence="2">Leaves</tissue>
    </source>
</reference>
<dbReference type="Proteomes" id="UP000516437">
    <property type="component" value="Chromosome 2"/>
</dbReference>
<evidence type="ECO:0000256" key="1">
    <source>
        <dbReference type="SAM" id="MobiDB-lite"/>
    </source>
</evidence>
<protein>
    <submittedName>
        <fullName evidence="2">Uncharacterized protein</fullName>
    </submittedName>
</protein>
<accession>A0A6A1WFV1</accession>
<dbReference type="AlphaFoldDB" id="A0A6A1WFV1"/>